<evidence type="ECO:0000313" key="4">
    <source>
        <dbReference type="Proteomes" id="UP001321543"/>
    </source>
</evidence>
<accession>A0ABM8FQQ0</accession>
<sequence length="161" mass="17624">MASARVKQGRRAARIGPASDTGHGSTPTRTAARWGLAVLLGAAGIGHLSWGRRGFRITVPDWAVRVLRLDKDAIVIASGVVELLLAAALLMLPNERTRVGRIVAAFFVAVFPGNVHQWRTGRSAPLLDTDRRRFIRLLLQPVFIVWALWSTASFNGRRHGS</sequence>
<dbReference type="RefSeq" id="WP_350226486.1">
    <property type="nucleotide sequence ID" value="NZ_AP027728.1"/>
</dbReference>
<keyword evidence="2" id="KW-1133">Transmembrane helix</keyword>
<feature type="transmembrane region" description="Helical" evidence="2">
    <location>
        <begin position="31"/>
        <end position="51"/>
    </location>
</feature>
<feature type="region of interest" description="Disordered" evidence="1">
    <location>
        <begin position="1"/>
        <end position="28"/>
    </location>
</feature>
<proteinExistence type="predicted"/>
<dbReference type="PANTHER" id="PTHR36974">
    <property type="entry name" value="MEMBRANE PROTEIN-RELATED"/>
    <property type="match status" value="1"/>
</dbReference>
<feature type="transmembrane region" description="Helical" evidence="2">
    <location>
        <begin position="72"/>
        <end position="92"/>
    </location>
</feature>
<organism evidence="3 4">
    <name type="scientific">Microbacterium suwonense</name>
    <dbReference type="NCBI Taxonomy" id="683047"/>
    <lineage>
        <taxon>Bacteria</taxon>
        <taxon>Bacillati</taxon>
        <taxon>Actinomycetota</taxon>
        <taxon>Actinomycetes</taxon>
        <taxon>Micrococcales</taxon>
        <taxon>Microbacteriaceae</taxon>
        <taxon>Microbacterium</taxon>
    </lineage>
</organism>
<dbReference type="EMBL" id="AP027728">
    <property type="protein sequence ID" value="BDZ37643.1"/>
    <property type="molecule type" value="Genomic_DNA"/>
</dbReference>
<feature type="transmembrane region" description="Helical" evidence="2">
    <location>
        <begin position="98"/>
        <end position="116"/>
    </location>
</feature>
<keyword evidence="2" id="KW-0812">Transmembrane</keyword>
<evidence type="ECO:0008006" key="5">
    <source>
        <dbReference type="Google" id="ProtNLM"/>
    </source>
</evidence>
<name>A0ABM8FQQ0_9MICO</name>
<keyword evidence="2" id="KW-0472">Membrane</keyword>
<reference evidence="4" key="1">
    <citation type="journal article" date="2019" name="Int. J. Syst. Evol. Microbiol.">
        <title>The Global Catalogue of Microorganisms (GCM) 10K type strain sequencing project: providing services to taxonomists for standard genome sequencing and annotation.</title>
        <authorList>
            <consortium name="The Broad Institute Genomics Platform"/>
            <consortium name="The Broad Institute Genome Sequencing Center for Infectious Disease"/>
            <person name="Wu L."/>
            <person name="Ma J."/>
        </authorList>
    </citation>
    <scope>NUCLEOTIDE SEQUENCE [LARGE SCALE GENOMIC DNA]</scope>
    <source>
        <strain evidence="4">NBRC 106310</strain>
    </source>
</reference>
<evidence type="ECO:0000256" key="2">
    <source>
        <dbReference type="SAM" id="Phobius"/>
    </source>
</evidence>
<dbReference type="PANTHER" id="PTHR36974:SF1">
    <property type="entry name" value="DOXX FAMILY MEMBRANE PROTEIN"/>
    <property type="match status" value="1"/>
</dbReference>
<evidence type="ECO:0000313" key="3">
    <source>
        <dbReference type="EMBL" id="BDZ37643.1"/>
    </source>
</evidence>
<dbReference type="Proteomes" id="UP001321543">
    <property type="component" value="Chromosome"/>
</dbReference>
<evidence type="ECO:0000256" key="1">
    <source>
        <dbReference type="SAM" id="MobiDB-lite"/>
    </source>
</evidence>
<gene>
    <name evidence="3" type="ORF">GCM10025863_02570</name>
</gene>
<keyword evidence="4" id="KW-1185">Reference proteome</keyword>
<feature type="transmembrane region" description="Helical" evidence="2">
    <location>
        <begin position="137"/>
        <end position="154"/>
    </location>
</feature>
<protein>
    <recommendedName>
        <fullName evidence="5">DoxX family membrane protein</fullName>
    </recommendedName>
</protein>